<evidence type="ECO:0000256" key="1">
    <source>
        <dbReference type="ARBA" id="ARBA00004643"/>
    </source>
</evidence>
<dbReference type="GO" id="GO:2001069">
    <property type="term" value="F:glycogen binding"/>
    <property type="evidence" value="ECO:0007669"/>
    <property type="project" value="InterPro"/>
</dbReference>
<evidence type="ECO:0000256" key="5">
    <source>
        <dbReference type="ARBA" id="ARBA00062412"/>
    </source>
</evidence>
<dbReference type="InterPro" id="IPR002044">
    <property type="entry name" value="CBM20"/>
</dbReference>
<evidence type="ECO:0000256" key="2">
    <source>
        <dbReference type="ARBA" id="ARBA00024012"/>
    </source>
</evidence>
<feature type="domain" description="CBM20" evidence="11">
    <location>
        <begin position="252"/>
        <end position="351"/>
    </location>
</feature>
<dbReference type="GO" id="GO:0061723">
    <property type="term" value="P:glycophagy"/>
    <property type="evidence" value="ECO:0007669"/>
    <property type="project" value="UniProtKB-ARBA"/>
</dbReference>
<keyword evidence="10" id="KW-0472">Membrane</keyword>
<reference evidence="12 13" key="1">
    <citation type="submission" date="2019-11" db="EMBL/GenBank/DDBJ databases">
        <authorList>
            <person name="Yang C."/>
            <person name="Li F."/>
        </authorList>
    </citation>
    <scope>NUCLEOTIDE SEQUENCE [LARGE SCALE GENOMIC DNA]</scope>
    <source>
        <strain evidence="12">KB4526</strain>
        <tissue evidence="12">Muscle</tissue>
    </source>
</reference>
<dbReference type="CDD" id="cd05813">
    <property type="entry name" value="CBM20_genethonin_1"/>
    <property type="match status" value="1"/>
</dbReference>
<evidence type="ECO:0000259" key="11">
    <source>
        <dbReference type="PROSITE" id="PS51166"/>
    </source>
</evidence>
<dbReference type="SUPFAM" id="SSF49452">
    <property type="entry name" value="Starch-binding domain-like"/>
    <property type="match status" value="1"/>
</dbReference>
<feature type="region of interest" description="Disordered" evidence="9">
    <location>
        <begin position="88"/>
        <end position="131"/>
    </location>
</feature>
<dbReference type="PANTHER" id="PTHR15048:SF0">
    <property type="entry name" value="STARCH-BINDING DOMAIN-CONTAINING PROTEIN 1"/>
    <property type="match status" value="1"/>
</dbReference>
<evidence type="ECO:0000313" key="13">
    <source>
        <dbReference type="Proteomes" id="UP000475037"/>
    </source>
</evidence>
<feature type="compositionally biased region" description="Basic and acidic residues" evidence="9">
    <location>
        <begin position="230"/>
        <end position="243"/>
    </location>
</feature>
<evidence type="ECO:0000256" key="10">
    <source>
        <dbReference type="SAM" id="Phobius"/>
    </source>
</evidence>
<dbReference type="PROSITE" id="PS51166">
    <property type="entry name" value="CBM20"/>
    <property type="match status" value="1"/>
</dbReference>
<accession>A0A6G1BDT3</accession>
<dbReference type="GO" id="GO:0030315">
    <property type="term" value="C:T-tubule"/>
    <property type="evidence" value="ECO:0007669"/>
    <property type="project" value="UniProtKB-SubCell"/>
</dbReference>
<sequence length="352" mass="38355">MGAVWSALLVGGGLAGAIFVWLLRDAGKESDAEQTDAPLGETAAPGGDQGGGGGPSPVPSRRELITKAEHLQESNGCLVSETKGHGNLQEATWRLQSPSGKDGGCDRSREHVPSGQFPESLATSETGDSRGYCEVSRNESLQSPKGEWGFQKGQETLAKGAPCFAEKLYSSNLVIDRGKEVSLAELSNQDRADNEDWEMVSRHSSWGDVGLGGSLEASVLSPNQGMDCGRSTRREPRGQEVDVKRKKVVARSSESQQVSIRFQIHYITSTGGEFIAVTGDHESLGRWNTYIPLQYSKDGFWCQSVSLPVDTVVEWKFVVVDNGKITRWEECSNRFLETGHEDKVVQEQWGIH</sequence>
<evidence type="ECO:0000256" key="4">
    <source>
        <dbReference type="ARBA" id="ARBA00060405"/>
    </source>
</evidence>
<organism evidence="12 13">
    <name type="scientific">Crocuta crocuta</name>
    <name type="common">Spotted hyena</name>
    <dbReference type="NCBI Taxonomy" id="9678"/>
    <lineage>
        <taxon>Eukaryota</taxon>
        <taxon>Metazoa</taxon>
        <taxon>Chordata</taxon>
        <taxon>Craniata</taxon>
        <taxon>Vertebrata</taxon>
        <taxon>Euteleostomi</taxon>
        <taxon>Mammalia</taxon>
        <taxon>Eutheria</taxon>
        <taxon>Laurasiatheria</taxon>
        <taxon>Carnivora</taxon>
        <taxon>Feliformia</taxon>
        <taxon>Hyaenidae</taxon>
        <taxon>Crocuta</taxon>
    </lineage>
</organism>
<evidence type="ECO:0000256" key="9">
    <source>
        <dbReference type="SAM" id="MobiDB-lite"/>
    </source>
</evidence>
<dbReference type="AlphaFoldDB" id="A0A6G1BDT3"/>
<evidence type="ECO:0000313" key="12">
    <source>
        <dbReference type="EMBL" id="KAF0885847.1"/>
    </source>
</evidence>
<dbReference type="OrthoDB" id="6123450at2759"/>
<comment type="subunit">
    <text evidence="5">Interacts with the ATG8 family proteins GABARAP and GABARAPL1. Interacts with several glycogen-associated proteins, such as GYS2 (liver glycogen synthase), GDE (glycogen debranching enzyme), GBE1 (glycogen branching enzyme 1) and EPM2A (Laforin).</text>
</comment>
<dbReference type="GO" id="GO:0005789">
    <property type="term" value="C:endoplasmic reticulum membrane"/>
    <property type="evidence" value="ECO:0007669"/>
    <property type="project" value="UniProtKB-SubCell"/>
</dbReference>
<feature type="region of interest" description="Disordered" evidence="9">
    <location>
        <begin position="31"/>
        <end position="61"/>
    </location>
</feature>
<dbReference type="EMBL" id="VOAJ01001029">
    <property type="protein sequence ID" value="KAF0885847.1"/>
    <property type="molecule type" value="Genomic_DNA"/>
</dbReference>
<comment type="caution">
    <text evidence="12">The sequence shown here is derived from an EMBL/GenBank/DDBJ whole genome shotgun (WGS) entry which is preliminary data.</text>
</comment>
<dbReference type="PANTHER" id="PTHR15048">
    <property type="entry name" value="STARCH-BINDING DOMAIN-CONTAINING PROTEIN 1"/>
    <property type="match status" value="1"/>
</dbReference>
<proteinExistence type="predicted"/>
<keyword evidence="10" id="KW-0812">Transmembrane</keyword>
<feature type="non-terminal residue" evidence="12">
    <location>
        <position position="352"/>
    </location>
</feature>
<dbReference type="InterPro" id="IPR034838">
    <property type="entry name" value="CBM20_genethonin_1"/>
</dbReference>
<keyword evidence="13" id="KW-1185">Reference proteome</keyword>
<gene>
    <name evidence="12" type="primary">Stbd1</name>
    <name evidence="12" type="ORF">FOF47_R12902</name>
</gene>
<dbReference type="GO" id="GO:2001070">
    <property type="term" value="F:starch binding"/>
    <property type="evidence" value="ECO:0007669"/>
    <property type="project" value="InterPro"/>
</dbReference>
<name>A0A6G1BDT3_CROCR</name>
<feature type="non-terminal residue" evidence="12">
    <location>
        <position position="1"/>
    </location>
</feature>
<dbReference type="InterPro" id="IPR013784">
    <property type="entry name" value="Carb-bd-like_fold"/>
</dbReference>
<evidence type="ECO:0000256" key="6">
    <source>
        <dbReference type="ARBA" id="ARBA00073038"/>
    </source>
</evidence>
<dbReference type="Proteomes" id="UP000475037">
    <property type="component" value="Unassembled WGS sequence"/>
</dbReference>
<dbReference type="FunFam" id="2.60.40.10:FF:000552">
    <property type="entry name" value="Related to glucoamylase"/>
    <property type="match status" value="1"/>
</dbReference>
<evidence type="ECO:0000256" key="3">
    <source>
        <dbReference type="ARBA" id="ARBA00053886"/>
    </source>
</evidence>
<feature type="transmembrane region" description="Helical" evidence="10">
    <location>
        <begin position="6"/>
        <end position="23"/>
    </location>
</feature>
<feature type="region of interest" description="Disordered" evidence="9">
    <location>
        <begin position="222"/>
        <end position="243"/>
    </location>
</feature>
<dbReference type="InterPro" id="IPR013783">
    <property type="entry name" value="Ig-like_fold"/>
</dbReference>
<dbReference type="GO" id="GO:0034045">
    <property type="term" value="C:phagophore assembly site membrane"/>
    <property type="evidence" value="ECO:0007669"/>
    <property type="project" value="UniProtKB-SubCell"/>
</dbReference>
<dbReference type="Pfam" id="PF00686">
    <property type="entry name" value="CBM_20"/>
    <property type="match status" value="1"/>
</dbReference>
<protein>
    <recommendedName>
        <fullName evidence="6">Starch-binding domain-containing protein 1</fullName>
    </recommendedName>
    <alternativeName>
        <fullName evidence="7">Genethonin-1</fullName>
    </alternativeName>
    <alternativeName>
        <fullName evidence="8">Glycophagy cargo receptor stbd1</fullName>
    </alternativeName>
</protein>
<evidence type="ECO:0000256" key="8">
    <source>
        <dbReference type="ARBA" id="ARBA00076001"/>
    </source>
</evidence>
<dbReference type="SMART" id="SM01065">
    <property type="entry name" value="CBM_2"/>
    <property type="match status" value="1"/>
</dbReference>
<comment type="function">
    <text evidence="3">Acts as a cargo receptor for glycogen. Delivers its cargo to an autophagic pathway called glycophagy, resulting in the transport of glycogen to lysosomes.</text>
</comment>
<dbReference type="Gene3D" id="2.60.40.10">
    <property type="entry name" value="Immunoglobulins"/>
    <property type="match status" value="1"/>
</dbReference>
<keyword evidence="10" id="KW-1133">Transmembrane helix</keyword>
<comment type="subcellular location">
    <subcellularLocation>
        <location evidence="2">Cell membrane</location>
        <location evidence="2">Sarcolemma</location>
        <location evidence="2">T-tubule</location>
    </subcellularLocation>
    <subcellularLocation>
        <location evidence="1">Endoplasmic reticulum membrane</location>
        <topology evidence="1">Single-pass type III membrane protein</topology>
    </subcellularLocation>
    <subcellularLocation>
        <location evidence="4">Preautophagosomal structure membrane</location>
        <topology evidence="4">Single-pass type III membrane protein</topology>
    </subcellularLocation>
</comment>
<evidence type="ECO:0000256" key="7">
    <source>
        <dbReference type="ARBA" id="ARBA00075794"/>
    </source>
</evidence>
<feature type="compositionally biased region" description="Basic and acidic residues" evidence="9">
    <location>
        <begin position="103"/>
        <end position="112"/>
    </location>
</feature>